<keyword evidence="3" id="KW-0411">Iron-sulfur</keyword>
<dbReference type="Pfam" id="PF06050">
    <property type="entry name" value="HGD-D"/>
    <property type="match status" value="1"/>
</dbReference>
<gene>
    <name evidence="4" type="ORF">FYJ66_03720</name>
</gene>
<keyword evidence="3" id="KW-0408">Iron</keyword>
<dbReference type="InterPro" id="IPR010327">
    <property type="entry name" value="FldB/FldC_alpha/beta"/>
</dbReference>
<dbReference type="EMBL" id="VUNB01000003">
    <property type="protein sequence ID" value="MST68698.1"/>
    <property type="molecule type" value="Genomic_DNA"/>
</dbReference>
<name>A0A6A8M865_9FIRM</name>
<keyword evidence="3" id="KW-0479">Metal-binding</keyword>
<comment type="cofactor">
    <cofactor evidence="1">
        <name>[4Fe-4S] cluster</name>
        <dbReference type="ChEBI" id="CHEBI:49883"/>
    </cofactor>
</comment>
<dbReference type="PANTHER" id="PTHR30548">
    <property type="entry name" value="2-HYDROXYGLUTARYL-COA DEHYDRATASE, D-COMPONENT-RELATED"/>
    <property type="match status" value="1"/>
</dbReference>
<dbReference type="AlphaFoldDB" id="A0A6A8M865"/>
<evidence type="ECO:0000313" key="4">
    <source>
        <dbReference type="EMBL" id="MST68698.1"/>
    </source>
</evidence>
<dbReference type="RefSeq" id="WP_154572177.1">
    <property type="nucleotide sequence ID" value="NZ_JAQXPA010000062.1"/>
</dbReference>
<dbReference type="GO" id="GO:0016836">
    <property type="term" value="F:hydro-lyase activity"/>
    <property type="evidence" value="ECO:0007669"/>
    <property type="project" value="UniProtKB-ARBA"/>
</dbReference>
<accession>A0A6A8M865</accession>
<comment type="caution">
    <text evidence="4">The sequence shown here is derived from an EMBL/GenBank/DDBJ whole genome shotgun (WGS) entry which is preliminary data.</text>
</comment>
<evidence type="ECO:0000256" key="1">
    <source>
        <dbReference type="ARBA" id="ARBA00001966"/>
    </source>
</evidence>
<sequence length="427" mass="47948">MTVVERFGKIVDQTCDRDPAKGRQVLRAGWEAQLFMFRHRPVKALMPGYQYLAALMMDTMLEPLRDPAHSAIVSIFTPCQLLQEVGLAPYNAEAFSAYLQGSKCQQSCIQNAEASGLPETLCSYHKIFTGAAEKGLLPKPRCIVYTNLTCDANLVTFRRLASFYKVPSFFIDVPRTQGEAEVRAVADQLRELAVFLEKITGKKIHTASLKRRTDRAVDTMSKFRKARQLQKDHYIPTDLVSPQYGAMVNNVLLGTREVEHFSDLLLKDARSSAPARGVRLYWIHTNPYWSGALRKILYINERVQIIGSDMEQVITPEEMASEDPYVAMARQMVYNHHNGPVERRIQAGISQARESGCDGVVWFNHWGCKHTIGGSALAKKRFEEAGLPCLVLDGDGVDPAHGGEGQTATRMGAFVEMLEKRKEQQEH</sequence>
<dbReference type="Gene3D" id="3.40.50.11890">
    <property type="match status" value="1"/>
</dbReference>
<reference evidence="4" key="1">
    <citation type="submission" date="2019-09" db="EMBL/GenBank/DDBJ databases">
        <title>In-depth cultivation of the pig gut microbiome towards novel bacterial diversity and tailored functional studies.</title>
        <authorList>
            <person name="Wylensek D."/>
            <person name="Hitch T.C.A."/>
            <person name="Clavel T."/>
        </authorList>
    </citation>
    <scope>NUCLEOTIDE SEQUENCE</scope>
    <source>
        <strain evidence="4">RF-744-FAT-WT-3</strain>
    </source>
</reference>
<evidence type="ECO:0000256" key="3">
    <source>
        <dbReference type="ARBA" id="ARBA00023014"/>
    </source>
</evidence>
<comment type="similarity">
    <text evidence="2">Belongs to the FldB/FldC dehydratase alpha/beta subunit family.</text>
</comment>
<dbReference type="GO" id="GO:0051536">
    <property type="term" value="F:iron-sulfur cluster binding"/>
    <property type="evidence" value="ECO:0007669"/>
    <property type="project" value="UniProtKB-KW"/>
</dbReference>
<dbReference type="Gene3D" id="3.40.50.11900">
    <property type="match status" value="1"/>
</dbReference>
<protein>
    <submittedName>
        <fullName evidence="4">2-hydroxyacyl-CoA dehydratase</fullName>
    </submittedName>
</protein>
<evidence type="ECO:0000256" key="2">
    <source>
        <dbReference type="ARBA" id="ARBA00005806"/>
    </source>
</evidence>
<proteinExistence type="inferred from homology"/>
<organism evidence="4">
    <name type="scientific">Baileyella intestinalis</name>
    <dbReference type="NCBI Taxonomy" id="2606709"/>
    <lineage>
        <taxon>Bacteria</taxon>
        <taxon>Bacillati</taxon>
        <taxon>Bacillota</taxon>
        <taxon>Clostridia</taxon>
        <taxon>Peptostreptococcales</taxon>
        <taxon>Anaerovoracaceae</taxon>
        <taxon>Baileyella</taxon>
    </lineage>
</organism>
<dbReference type="PANTHER" id="PTHR30548:SF2">
    <property type="entry name" value="2-HYDROXYACYL-COA DEHYDRATASE,D-COMPONENT"/>
    <property type="match status" value="1"/>
</dbReference>